<feature type="signal peptide" evidence="1">
    <location>
        <begin position="1"/>
        <end position="19"/>
    </location>
</feature>
<accession>A0A6A5HVD2</accession>
<organism evidence="2 3">
    <name type="scientific">Caenorhabditis remanei</name>
    <name type="common">Caenorhabditis vulgaris</name>
    <dbReference type="NCBI Taxonomy" id="31234"/>
    <lineage>
        <taxon>Eukaryota</taxon>
        <taxon>Metazoa</taxon>
        <taxon>Ecdysozoa</taxon>
        <taxon>Nematoda</taxon>
        <taxon>Chromadorea</taxon>
        <taxon>Rhabditida</taxon>
        <taxon>Rhabditina</taxon>
        <taxon>Rhabditomorpha</taxon>
        <taxon>Rhabditoidea</taxon>
        <taxon>Rhabditidae</taxon>
        <taxon>Peloderinae</taxon>
        <taxon>Caenorhabditis</taxon>
    </lineage>
</organism>
<dbReference type="GeneID" id="9802362"/>
<feature type="chain" id="PRO_5025558317" evidence="1">
    <location>
        <begin position="20"/>
        <end position="108"/>
    </location>
</feature>
<comment type="caution">
    <text evidence="2">The sequence shown here is derived from an EMBL/GenBank/DDBJ whole genome shotgun (WGS) entry which is preliminary data.</text>
</comment>
<evidence type="ECO:0000256" key="1">
    <source>
        <dbReference type="SAM" id="SignalP"/>
    </source>
</evidence>
<dbReference type="KEGG" id="crq:GCK72_002936"/>
<name>A0A6A5HVD2_CAERE</name>
<dbReference type="RefSeq" id="XP_003095057.2">
    <property type="nucleotide sequence ID" value="XM_003095009.2"/>
</dbReference>
<protein>
    <submittedName>
        <fullName evidence="2">Uncharacterized protein</fullName>
    </submittedName>
</protein>
<reference evidence="2 3" key="1">
    <citation type="submission" date="2019-12" db="EMBL/GenBank/DDBJ databases">
        <title>Chromosome-level assembly of the Caenorhabditis remanei genome.</title>
        <authorList>
            <person name="Teterina A.A."/>
            <person name="Willis J.H."/>
            <person name="Phillips P.C."/>
        </authorList>
    </citation>
    <scope>NUCLEOTIDE SEQUENCE [LARGE SCALE GENOMIC DNA]</scope>
    <source>
        <strain evidence="2 3">PX506</strain>
        <tissue evidence="2">Whole organism</tissue>
    </source>
</reference>
<evidence type="ECO:0000313" key="2">
    <source>
        <dbReference type="EMBL" id="KAF1771111.1"/>
    </source>
</evidence>
<keyword evidence="1" id="KW-0732">Signal</keyword>
<evidence type="ECO:0000313" key="3">
    <source>
        <dbReference type="Proteomes" id="UP000483820"/>
    </source>
</evidence>
<sequence length="108" mass="11579">MKFVLVAILVLLSVVSVDGQASLSFGNATPNAPGVSLTAVNRNGQLVVTVLWAFQASQCEILQRTDETINSRARIVSVTSTCIHRNICQGRGPITTGITCEEFMSKLN</sequence>
<gene>
    <name evidence="2" type="ORF">GCK72_002936</name>
</gene>
<proteinExistence type="predicted"/>
<dbReference type="EMBL" id="WUAV01000001">
    <property type="protein sequence ID" value="KAF1771111.1"/>
    <property type="molecule type" value="Genomic_DNA"/>
</dbReference>
<dbReference type="CTD" id="9802362"/>
<dbReference type="AlphaFoldDB" id="A0A6A5HVD2"/>
<dbReference type="Proteomes" id="UP000483820">
    <property type="component" value="Chromosome I"/>
</dbReference>